<keyword evidence="2" id="KW-1185">Reference proteome</keyword>
<dbReference type="EMBL" id="JACOGF010000014">
    <property type="protein sequence ID" value="MBC3920161.1"/>
    <property type="molecule type" value="Genomic_DNA"/>
</dbReference>
<reference evidence="1 2" key="1">
    <citation type="submission" date="2020-08" db="EMBL/GenBank/DDBJ databases">
        <title>Novel species isolated from subtropical streams in China.</title>
        <authorList>
            <person name="Lu H."/>
        </authorList>
    </citation>
    <scope>NUCLEOTIDE SEQUENCE [LARGE SCALE GENOMIC DNA]</scope>
    <source>
        <strain evidence="1 2">CY18W</strain>
    </source>
</reference>
<proteinExistence type="predicted"/>
<organism evidence="1 2">
    <name type="scientific">Undibacterium hunanense</name>
    <dbReference type="NCBI Taxonomy" id="2762292"/>
    <lineage>
        <taxon>Bacteria</taxon>
        <taxon>Pseudomonadati</taxon>
        <taxon>Pseudomonadota</taxon>
        <taxon>Betaproteobacteria</taxon>
        <taxon>Burkholderiales</taxon>
        <taxon>Oxalobacteraceae</taxon>
        <taxon>Undibacterium</taxon>
    </lineage>
</organism>
<name>A0ABR6ZWB5_9BURK</name>
<evidence type="ECO:0000313" key="1">
    <source>
        <dbReference type="EMBL" id="MBC3920161.1"/>
    </source>
</evidence>
<accession>A0ABR6ZWB5</accession>
<dbReference type="RefSeq" id="WP_186949449.1">
    <property type="nucleotide sequence ID" value="NZ_JACOGF010000014.1"/>
</dbReference>
<evidence type="ECO:0000313" key="2">
    <source>
        <dbReference type="Proteomes" id="UP000650424"/>
    </source>
</evidence>
<sequence>MKQAPISEADLHAYVDAQLSPARQAEVEAHLQAYPDDARKVDAWRQQNASLHLLFDPVIEEALPDRLVQVPVDRLPVRRTGWGWQHLAAGVAIAFVSAGMGWFANDLHGKSGEAGLLALGPGQVPRVGVQNAAAFAHQAAVAHLVYSPDARRPVEIGAEQETQLVAWLSKRIGSPMHAPKLGKLSYELVGGRLLPGGSGPVAQFMYQDASGQRLTLYVSTDQVHNKDTGFKFMQEDKVNVFYWIDGKFGYALSGNISKTELARIASAVYEQLDKPS</sequence>
<protein>
    <submittedName>
        <fullName evidence="1">Anti-sigma factor</fullName>
    </submittedName>
</protein>
<gene>
    <name evidence="1" type="ORF">H8L32_22045</name>
</gene>
<comment type="caution">
    <text evidence="1">The sequence shown here is derived from an EMBL/GenBank/DDBJ whole genome shotgun (WGS) entry which is preliminary data.</text>
</comment>
<dbReference type="Proteomes" id="UP000650424">
    <property type="component" value="Unassembled WGS sequence"/>
</dbReference>